<feature type="domain" description="Mannosyl-glycoprotein endo-beta-N-acetylglucosamidase-like" evidence="2">
    <location>
        <begin position="2"/>
        <end position="146"/>
    </location>
</feature>
<dbReference type="EMBL" id="JAHLDV010000027">
    <property type="protein sequence ID" value="MBU3160473.1"/>
    <property type="molecule type" value="Genomic_DNA"/>
</dbReference>
<dbReference type="InterPro" id="IPR002477">
    <property type="entry name" value="Peptidoglycan-bd-like"/>
</dbReference>
<accession>A0ABS6BU80</accession>
<dbReference type="Pfam" id="PF01832">
    <property type="entry name" value="Glucosaminidase"/>
    <property type="match status" value="1"/>
</dbReference>
<dbReference type="InterPro" id="IPR002901">
    <property type="entry name" value="MGlyc_endo_b_GlcNAc-like_dom"/>
</dbReference>
<dbReference type="InterPro" id="IPR051056">
    <property type="entry name" value="Glycosyl_Hydrolase_73"/>
</dbReference>
<dbReference type="SMART" id="SM00047">
    <property type="entry name" value="LYZ2"/>
    <property type="match status" value="1"/>
</dbReference>
<gene>
    <name evidence="3" type="ORF">KPL37_12030</name>
</gene>
<dbReference type="PANTHER" id="PTHR33308">
    <property type="entry name" value="PEPTIDOGLYCAN HYDROLASE FLGJ"/>
    <property type="match status" value="1"/>
</dbReference>
<dbReference type="PANTHER" id="PTHR33308:SF10">
    <property type="entry name" value="EXO-GLUCOSAMINIDASE LYTG"/>
    <property type="match status" value="1"/>
</dbReference>
<dbReference type="RefSeq" id="WP_216149673.1">
    <property type="nucleotide sequence ID" value="NZ_JAHLDV010000027.1"/>
</dbReference>
<evidence type="ECO:0000259" key="2">
    <source>
        <dbReference type="SMART" id="SM00047"/>
    </source>
</evidence>
<evidence type="ECO:0000313" key="4">
    <source>
        <dbReference type="Proteomes" id="UP000776252"/>
    </source>
</evidence>
<proteinExistence type="predicted"/>
<sequence length="287" mass="32256">MNKTQIIESLVPGALLSYEKHSIFPSLTIAQAILETGWLNHVKCNNIFGIKWTKNCGYEVQEFNTHEFINGINTPMVCKFRKYNSIGDSLLDHGKLLSYSRYKSVIASKTYTEACINVYNSGYCTDAEYPKKLINIIEQNKLYIYDAAPISKHSNSDDSENIKYFQSCLIKMKIKDINNNVLVMDGLSGILTTSVVKKFQNIVGITSDGICGSTTLAAIKIIMNKPTCSINNTTNKLAIRYLQYRVETNIDGIYGSVTKSCVEKYQKNNKLVIDGIIGKSSWQYLLS</sequence>
<dbReference type="Proteomes" id="UP000776252">
    <property type="component" value="Unassembled WGS sequence"/>
</dbReference>
<keyword evidence="4" id="KW-1185">Reference proteome</keyword>
<dbReference type="Pfam" id="PF01471">
    <property type="entry name" value="PG_binding_1"/>
    <property type="match status" value="2"/>
</dbReference>
<evidence type="ECO:0000256" key="1">
    <source>
        <dbReference type="ARBA" id="ARBA00022801"/>
    </source>
</evidence>
<comment type="caution">
    <text evidence="3">The sequence shown here is derived from an EMBL/GenBank/DDBJ whole genome shotgun (WGS) entry which is preliminary data.</text>
</comment>
<evidence type="ECO:0000313" key="3">
    <source>
        <dbReference type="EMBL" id="MBU3160473.1"/>
    </source>
</evidence>
<name>A0ABS6BU80_9CLOT</name>
<protein>
    <submittedName>
        <fullName evidence="3">Glucosaminidase domain-containing protein</fullName>
    </submittedName>
</protein>
<reference evidence="3 4" key="1">
    <citation type="submission" date="2021-06" db="EMBL/GenBank/DDBJ databases">
        <title>Clostridia strains as spoilage organisms.</title>
        <authorList>
            <person name="Wambui J."/>
            <person name="Stephan R."/>
            <person name="Stevens M.J.A."/>
        </authorList>
    </citation>
    <scope>NUCLEOTIDE SEQUENCE [LARGE SCALE GENOMIC DNA]</scope>
    <source>
        <strain evidence="3 4">DSM 14204</strain>
    </source>
</reference>
<keyword evidence="1" id="KW-0378">Hydrolase</keyword>
<organism evidence="3 4">
    <name type="scientific">Clostridium frigoris</name>
    <dbReference type="NCBI Taxonomy" id="205327"/>
    <lineage>
        <taxon>Bacteria</taxon>
        <taxon>Bacillati</taxon>
        <taxon>Bacillota</taxon>
        <taxon>Clostridia</taxon>
        <taxon>Eubacteriales</taxon>
        <taxon>Clostridiaceae</taxon>
        <taxon>Clostridium</taxon>
    </lineage>
</organism>